<name>A0A6C0CC10_9ZZZZ</name>
<reference evidence="1" key="1">
    <citation type="journal article" date="2020" name="Nature">
        <title>Giant virus diversity and host interactions through global metagenomics.</title>
        <authorList>
            <person name="Schulz F."/>
            <person name="Roux S."/>
            <person name="Paez-Espino D."/>
            <person name="Jungbluth S."/>
            <person name="Walsh D.A."/>
            <person name="Denef V.J."/>
            <person name="McMahon K.D."/>
            <person name="Konstantinidis K.T."/>
            <person name="Eloe-Fadrosh E.A."/>
            <person name="Kyrpides N.C."/>
            <person name="Woyke T."/>
        </authorList>
    </citation>
    <scope>NUCLEOTIDE SEQUENCE</scope>
    <source>
        <strain evidence="1">GVMAG-M-3300020523-10</strain>
    </source>
</reference>
<organism evidence="1">
    <name type="scientific">viral metagenome</name>
    <dbReference type="NCBI Taxonomy" id="1070528"/>
    <lineage>
        <taxon>unclassified sequences</taxon>
        <taxon>metagenomes</taxon>
        <taxon>organismal metagenomes</taxon>
    </lineage>
</organism>
<sequence>MIDMFKKLNTQDKISFVEQVNANFNIYHKESPILIELYYMQIMILIDATLQINWLYLQTAYLAKLSNDTMQMIAKKFAMNVETPVKSLSSRIPNQRSRTAKLNSTLKPTVQIL</sequence>
<protein>
    <submittedName>
        <fullName evidence="1">Uncharacterized protein</fullName>
    </submittedName>
</protein>
<proteinExistence type="predicted"/>
<dbReference type="EMBL" id="MN739382">
    <property type="protein sequence ID" value="QHT01873.1"/>
    <property type="molecule type" value="Genomic_DNA"/>
</dbReference>
<accession>A0A6C0CC10</accession>
<evidence type="ECO:0000313" key="1">
    <source>
        <dbReference type="EMBL" id="QHT01873.1"/>
    </source>
</evidence>
<dbReference type="AlphaFoldDB" id="A0A6C0CC10"/>